<dbReference type="Proteomes" id="UP001290455">
    <property type="component" value="Unassembled WGS sequence"/>
</dbReference>
<gene>
    <name evidence="2" type="ORF">SM124_00135</name>
</gene>
<dbReference type="Gene3D" id="3.40.1550.10">
    <property type="entry name" value="CheC-like"/>
    <property type="match status" value="1"/>
</dbReference>
<sequence length="309" mass="35328">MFSQYFGHYLLNRGYITSEQLKDALELQKSVHVKLGVLAVDEGYMTPLQVEETHLKQTQMDKRFGEIAIELGFLTNDQLEGMLTAQKQNHLLLAQALVDREYMTIEQFSLALNEYKNENSLSDDKFEAIKNGDIEVLVENLVHIETTSLKELYRDYLSLFMKNLIRFIDDQVYLEAYNSEQEVNKECFVHQEITGQTPLFTAISSNTEIFLKIASIYAEEELTEVNELAAASVSEFLNLHNGIFLVNMSNKDIELNMKPQNFSQNTFVDGIQQGNIFTVHLSKGSFNIILSENPELIQISSTEEAEVVK</sequence>
<dbReference type="SUPFAM" id="SSF160246">
    <property type="entry name" value="EspE N-terminal domain-like"/>
    <property type="match status" value="2"/>
</dbReference>
<dbReference type="EMBL" id="JAXOFX010000001">
    <property type="protein sequence ID" value="MDZ5470143.1"/>
    <property type="molecule type" value="Genomic_DNA"/>
</dbReference>
<dbReference type="InterPro" id="IPR037257">
    <property type="entry name" value="T2SS_E_N_sf"/>
</dbReference>
<evidence type="ECO:0000313" key="2">
    <source>
        <dbReference type="EMBL" id="MDZ5470143.1"/>
    </source>
</evidence>
<keyword evidence="3" id="KW-1185">Reference proteome</keyword>
<evidence type="ECO:0000313" key="3">
    <source>
        <dbReference type="Proteomes" id="UP001290455"/>
    </source>
</evidence>
<protein>
    <recommendedName>
        <fullName evidence="4">Chemotaxis protein CheX</fullName>
    </recommendedName>
</protein>
<evidence type="ECO:0000256" key="1">
    <source>
        <dbReference type="ARBA" id="ARBA00022500"/>
    </source>
</evidence>
<organism evidence="2 3">
    <name type="scientific">Robertmurraya mangrovi</name>
    <dbReference type="NCBI Taxonomy" id="3098077"/>
    <lineage>
        <taxon>Bacteria</taxon>
        <taxon>Bacillati</taxon>
        <taxon>Bacillota</taxon>
        <taxon>Bacilli</taxon>
        <taxon>Bacillales</taxon>
        <taxon>Bacillaceae</taxon>
        <taxon>Robertmurraya</taxon>
    </lineage>
</organism>
<keyword evidence="1" id="KW-0145">Chemotaxis</keyword>
<accession>A0ABU5ISL5</accession>
<evidence type="ECO:0008006" key="4">
    <source>
        <dbReference type="Google" id="ProtNLM"/>
    </source>
</evidence>
<dbReference type="RefSeq" id="WP_322444458.1">
    <property type="nucleotide sequence ID" value="NZ_JAXOFX010000001.1"/>
</dbReference>
<reference evidence="2 3" key="1">
    <citation type="submission" date="2023-11" db="EMBL/GenBank/DDBJ databases">
        <title>Bacillus jintuensis, isolated from a mudflat on the Beibu Gulf coast.</title>
        <authorList>
            <person name="Li M."/>
        </authorList>
    </citation>
    <scope>NUCLEOTIDE SEQUENCE [LARGE SCALE GENOMIC DNA]</scope>
    <source>
        <strain evidence="2 3">31A1R</strain>
    </source>
</reference>
<name>A0ABU5ISL5_9BACI</name>
<proteinExistence type="predicted"/>
<comment type="caution">
    <text evidence="2">The sequence shown here is derived from an EMBL/GenBank/DDBJ whole genome shotgun (WGS) entry which is preliminary data.</text>
</comment>
<dbReference type="InterPro" id="IPR028976">
    <property type="entry name" value="CheC-like_sf"/>
</dbReference>
<dbReference type="SUPFAM" id="SSF103039">
    <property type="entry name" value="CheC-like"/>
    <property type="match status" value="1"/>
</dbReference>